<dbReference type="EMBL" id="GL832962">
    <property type="protein sequence ID" value="EGD83114.1"/>
    <property type="molecule type" value="Genomic_DNA"/>
</dbReference>
<feature type="compositionally biased region" description="Low complexity" evidence="1">
    <location>
        <begin position="22"/>
        <end position="31"/>
    </location>
</feature>
<feature type="compositionally biased region" description="Basic residues" evidence="1">
    <location>
        <begin position="98"/>
        <end position="108"/>
    </location>
</feature>
<evidence type="ECO:0000256" key="1">
    <source>
        <dbReference type="SAM" id="MobiDB-lite"/>
    </source>
</evidence>
<dbReference type="RefSeq" id="XP_004995478.1">
    <property type="nucleotide sequence ID" value="XM_004995421.1"/>
</dbReference>
<feature type="region of interest" description="Disordered" evidence="1">
    <location>
        <begin position="1"/>
        <end position="108"/>
    </location>
</feature>
<organism evidence="3">
    <name type="scientific">Salpingoeca rosetta (strain ATCC 50818 / BSB-021)</name>
    <dbReference type="NCBI Taxonomy" id="946362"/>
    <lineage>
        <taxon>Eukaryota</taxon>
        <taxon>Choanoflagellata</taxon>
        <taxon>Craspedida</taxon>
        <taxon>Salpingoecidae</taxon>
        <taxon>Salpingoeca</taxon>
    </lineage>
</organism>
<reference evidence="2" key="1">
    <citation type="submission" date="2009-08" db="EMBL/GenBank/DDBJ databases">
        <title>Annotation of Salpingoeca rosetta.</title>
        <authorList>
            <consortium name="The Broad Institute Genome Sequencing Platform"/>
            <person name="Russ C."/>
            <person name="Cuomo C."/>
            <person name="Burger G."/>
            <person name="Gray M.W."/>
            <person name="Holland P.W.H."/>
            <person name="King N."/>
            <person name="Lang F.B.F."/>
            <person name="Roger A.J."/>
            <person name="Ruiz-Trillo I."/>
            <person name="Young S.K."/>
            <person name="Zeng Q."/>
            <person name="Gargeya S."/>
            <person name="Alvarado L."/>
            <person name="Berlin A."/>
            <person name="Chapman S.B."/>
            <person name="Chen Z."/>
            <person name="Freedman E."/>
            <person name="Gellesch M."/>
            <person name="Goldberg J."/>
            <person name="Griggs A."/>
            <person name="Gujja S."/>
            <person name="Heilman E."/>
            <person name="Heiman D."/>
            <person name="Howarth C."/>
            <person name="Mehta T."/>
            <person name="Neiman D."/>
            <person name="Pearson M."/>
            <person name="Roberts A."/>
            <person name="Saif S."/>
            <person name="Shea T."/>
            <person name="Shenoy N."/>
            <person name="Sisk P."/>
            <person name="Stolte C."/>
            <person name="Sykes S."/>
            <person name="White J."/>
            <person name="Yandava C."/>
            <person name="Haas B."/>
            <person name="Nusbaum C."/>
            <person name="Birren B."/>
        </authorList>
    </citation>
    <scope>NUCLEOTIDE SEQUENCE [LARGE SCALE GENOMIC DNA]</scope>
    <source>
        <strain evidence="2">ATCC 50818</strain>
    </source>
</reference>
<name>F2U6H3_SALR5</name>
<feature type="compositionally biased region" description="Low complexity" evidence="1">
    <location>
        <begin position="48"/>
        <end position="65"/>
    </location>
</feature>
<feature type="compositionally biased region" description="Basic and acidic residues" evidence="1">
    <location>
        <begin position="37"/>
        <end position="46"/>
    </location>
</feature>
<dbReference type="AlphaFoldDB" id="F2U6H3"/>
<dbReference type="InParanoid" id="F2U6H3"/>
<proteinExistence type="predicted"/>
<sequence length="108" mass="11509">MGWSSLRLRRRAGYSDVDAGKSSSATSSKRTVSTHRSSHDERHEDAMSSVSSSSSSSACSSASSSPGEGVGKHASKVKQSLARLAPFASHTTTQRLTSGHRQRFYGTF</sequence>
<dbReference type="KEGG" id="sre:PTSG_03753"/>
<gene>
    <name evidence="2" type="ORF">PTSG_03753</name>
</gene>
<protein>
    <submittedName>
        <fullName evidence="2">Uncharacterized protein</fullName>
    </submittedName>
</protein>
<evidence type="ECO:0000313" key="3">
    <source>
        <dbReference type="Proteomes" id="UP000007799"/>
    </source>
</evidence>
<evidence type="ECO:0000313" key="2">
    <source>
        <dbReference type="EMBL" id="EGD83114.1"/>
    </source>
</evidence>
<dbReference type="GeneID" id="16076059"/>
<keyword evidence="3" id="KW-1185">Reference proteome</keyword>
<dbReference type="Proteomes" id="UP000007799">
    <property type="component" value="Unassembled WGS sequence"/>
</dbReference>
<accession>F2U6H3</accession>